<dbReference type="Proteomes" id="UP000004095">
    <property type="component" value="Unassembled WGS sequence"/>
</dbReference>
<organism evidence="2 3">
    <name type="scientific">Microscilla marina ATCC 23134</name>
    <dbReference type="NCBI Taxonomy" id="313606"/>
    <lineage>
        <taxon>Bacteria</taxon>
        <taxon>Pseudomonadati</taxon>
        <taxon>Bacteroidota</taxon>
        <taxon>Cytophagia</taxon>
        <taxon>Cytophagales</taxon>
        <taxon>Microscillaceae</taxon>
        <taxon>Microscilla</taxon>
    </lineage>
</organism>
<dbReference type="OrthoDB" id="9773047at2"/>
<comment type="caution">
    <text evidence="2">The sequence shown here is derived from an EMBL/GenBank/DDBJ whole genome shotgun (WGS) entry which is preliminary data.</text>
</comment>
<evidence type="ECO:0000259" key="1">
    <source>
        <dbReference type="Pfam" id="PF00144"/>
    </source>
</evidence>
<dbReference type="Gene3D" id="3.40.710.10">
    <property type="entry name" value="DD-peptidase/beta-lactamase superfamily"/>
    <property type="match status" value="1"/>
</dbReference>
<protein>
    <submittedName>
        <fullName evidence="2">Beta-lactamase</fullName>
    </submittedName>
</protein>
<reference evidence="2 3" key="1">
    <citation type="submission" date="2007-01" db="EMBL/GenBank/DDBJ databases">
        <authorList>
            <person name="Haygood M."/>
            <person name="Podell S."/>
            <person name="Anderson C."/>
            <person name="Hopkinson B."/>
            <person name="Roe K."/>
            <person name="Barbeau K."/>
            <person name="Gaasterland T."/>
            <person name="Ferriera S."/>
            <person name="Johnson J."/>
            <person name="Kravitz S."/>
            <person name="Beeson K."/>
            <person name="Sutton G."/>
            <person name="Rogers Y.-H."/>
            <person name="Friedman R."/>
            <person name="Frazier M."/>
            <person name="Venter J.C."/>
        </authorList>
    </citation>
    <scope>NUCLEOTIDE SEQUENCE [LARGE SCALE GENOMIC DNA]</scope>
    <source>
        <strain evidence="2 3">ATCC 23134</strain>
    </source>
</reference>
<accession>A1ZCY9</accession>
<evidence type="ECO:0000313" key="2">
    <source>
        <dbReference type="EMBL" id="EAY31528.1"/>
    </source>
</evidence>
<proteinExistence type="predicted"/>
<dbReference type="RefSeq" id="WP_002693197.1">
    <property type="nucleotide sequence ID" value="NZ_AAWS01000002.1"/>
</dbReference>
<gene>
    <name evidence="2" type="ORF">M23134_05034</name>
</gene>
<keyword evidence="3" id="KW-1185">Reference proteome</keyword>
<sequence length="453" mass="51455">MKKRKIALSLLLIIVLLPVIGFRFYLYPRLPILNGHAAKNMCSCVFLAGIPANTVKQQELDFFPASLTSIKVNKKEKSVTASVWGFRPKTAYYREGFGCALFNQKKPATQARLNLNPTKHDSLAHWFAHQGKAKLLDAQQQQKLTAAMDWAFRATNPEKLYTRAILVVYKGQLVGERYAKGFDKNSRLMGWSMTKGITAILYGILIKKGKLKLDQPFNMPGWKGTDKEKITLRNLLNMQSGLKWNEDYGNISSVTKMLYESDALGITASKVPLEFQPGTHWKYSSGTSNILSFALSNYFPDKKSYQLFPYQEFLYRIGAYSMVLETDANGYFVGSSYSWATARDWAKIGLFMLNEGSWAGKQIIDKSYVDFMRKPLPKSQGHYGGAFWLNDTTDPKELMPDVPKDAYSFRGFHGQRVQMIPSKDLVIVRLGETHNDNFNFNLWTKKVIEAIGK</sequence>
<dbReference type="EMBL" id="AAWS01000002">
    <property type="protein sequence ID" value="EAY31528.1"/>
    <property type="molecule type" value="Genomic_DNA"/>
</dbReference>
<dbReference type="InterPro" id="IPR001466">
    <property type="entry name" value="Beta-lactam-related"/>
</dbReference>
<name>A1ZCY9_MICM2</name>
<dbReference type="InterPro" id="IPR050789">
    <property type="entry name" value="Diverse_Enzym_Activities"/>
</dbReference>
<dbReference type="AlphaFoldDB" id="A1ZCY9"/>
<dbReference type="Pfam" id="PF00144">
    <property type="entry name" value="Beta-lactamase"/>
    <property type="match status" value="1"/>
</dbReference>
<dbReference type="PANTHER" id="PTHR43283:SF7">
    <property type="entry name" value="BETA-LACTAMASE-RELATED DOMAIN-CONTAINING PROTEIN"/>
    <property type="match status" value="1"/>
</dbReference>
<evidence type="ECO:0000313" key="3">
    <source>
        <dbReference type="Proteomes" id="UP000004095"/>
    </source>
</evidence>
<dbReference type="InterPro" id="IPR012338">
    <property type="entry name" value="Beta-lactam/transpept-like"/>
</dbReference>
<dbReference type="SUPFAM" id="SSF56601">
    <property type="entry name" value="beta-lactamase/transpeptidase-like"/>
    <property type="match status" value="1"/>
</dbReference>
<dbReference type="PANTHER" id="PTHR43283">
    <property type="entry name" value="BETA-LACTAMASE-RELATED"/>
    <property type="match status" value="1"/>
</dbReference>
<dbReference type="eggNOG" id="COG1680">
    <property type="taxonomic scope" value="Bacteria"/>
</dbReference>
<feature type="domain" description="Beta-lactamase-related" evidence="1">
    <location>
        <begin position="164"/>
        <end position="435"/>
    </location>
</feature>